<organism evidence="2 3">
    <name type="scientific">Anaerococcus octavius</name>
    <dbReference type="NCBI Taxonomy" id="54007"/>
    <lineage>
        <taxon>Bacteria</taxon>
        <taxon>Bacillati</taxon>
        <taxon>Bacillota</taxon>
        <taxon>Tissierellia</taxon>
        <taxon>Tissierellales</taxon>
        <taxon>Peptoniphilaceae</taxon>
        <taxon>Anaerococcus</taxon>
    </lineage>
</organism>
<dbReference type="Proteomes" id="UP000255124">
    <property type="component" value="Unassembled WGS sequence"/>
</dbReference>
<evidence type="ECO:0000313" key="3">
    <source>
        <dbReference type="Proteomes" id="UP000255124"/>
    </source>
</evidence>
<dbReference type="EMBL" id="UFTA01000002">
    <property type="protein sequence ID" value="SUU93186.1"/>
    <property type="molecule type" value="Genomic_DNA"/>
</dbReference>
<sequence>MKSFKINLMDLIASILLVFSFFIPFLANSLKVNGEVLLMLINCYLIGYLSYLISFMETKKVLLMAIPLILFSGFLIFFMRDFKFVFEKQRLHDLLYVITNLYDVIFVVICFFVIEIVLSRIVGGKASLGFGVAALILYYVMQNSDIIPFDFYYKDLLVYFFFFVMAARIKPAVKFNNFLLFLGILFLAGEIYLYIYLNYYPGFYLSTIILTYLILKQSLDVECVNRQRYLFFAYLYPYKVIYVLLKSAINASPFVITIIGVLSTFIIGEFLYKIKVKFLDYLFIGIH</sequence>
<feature type="transmembrane region" description="Helical" evidence="1">
    <location>
        <begin position="151"/>
        <end position="168"/>
    </location>
</feature>
<dbReference type="RefSeq" id="WP_115595728.1">
    <property type="nucleotide sequence ID" value="NZ_UFTA01000002.1"/>
</dbReference>
<proteinExistence type="predicted"/>
<feature type="transmembrane region" description="Helical" evidence="1">
    <location>
        <begin position="251"/>
        <end position="272"/>
    </location>
</feature>
<gene>
    <name evidence="2" type="ORF">NCTC9810_01536</name>
</gene>
<reference evidence="2 3" key="1">
    <citation type="submission" date="2018-06" db="EMBL/GenBank/DDBJ databases">
        <authorList>
            <consortium name="Pathogen Informatics"/>
            <person name="Doyle S."/>
        </authorList>
    </citation>
    <scope>NUCLEOTIDE SEQUENCE [LARGE SCALE GENOMIC DNA]</scope>
    <source>
        <strain evidence="2 3">NCTC9810</strain>
    </source>
</reference>
<evidence type="ECO:0000313" key="2">
    <source>
        <dbReference type="EMBL" id="SUU93186.1"/>
    </source>
</evidence>
<name>A0A380WW25_9FIRM</name>
<protein>
    <recommendedName>
        <fullName evidence="4">Acyltransferase 3 domain-containing protein</fullName>
    </recommendedName>
</protein>
<evidence type="ECO:0008006" key="4">
    <source>
        <dbReference type="Google" id="ProtNLM"/>
    </source>
</evidence>
<feature type="transmembrane region" description="Helical" evidence="1">
    <location>
        <begin position="12"/>
        <end position="30"/>
    </location>
</feature>
<feature type="transmembrane region" description="Helical" evidence="1">
    <location>
        <begin position="36"/>
        <end position="54"/>
    </location>
</feature>
<feature type="transmembrane region" description="Helical" evidence="1">
    <location>
        <begin position="94"/>
        <end position="114"/>
    </location>
</feature>
<evidence type="ECO:0000256" key="1">
    <source>
        <dbReference type="SAM" id="Phobius"/>
    </source>
</evidence>
<keyword evidence="1" id="KW-0472">Membrane</keyword>
<feature type="transmembrane region" description="Helical" evidence="1">
    <location>
        <begin position="175"/>
        <end position="193"/>
    </location>
</feature>
<accession>A0A380WW25</accession>
<dbReference type="OrthoDB" id="1691092at2"/>
<keyword evidence="1" id="KW-1133">Transmembrane helix</keyword>
<dbReference type="AlphaFoldDB" id="A0A380WW25"/>
<feature type="transmembrane region" description="Helical" evidence="1">
    <location>
        <begin position="121"/>
        <end position="139"/>
    </location>
</feature>
<feature type="transmembrane region" description="Helical" evidence="1">
    <location>
        <begin position="61"/>
        <end position="79"/>
    </location>
</feature>
<keyword evidence="1" id="KW-0812">Transmembrane</keyword>